<comment type="caution">
    <text evidence="3">The sequence shown here is derived from an EMBL/GenBank/DDBJ whole genome shotgun (WGS) entry which is preliminary data.</text>
</comment>
<dbReference type="SUPFAM" id="SSF49482">
    <property type="entry name" value="Aromatic compound dioxygenase"/>
    <property type="match status" value="1"/>
</dbReference>
<dbReference type="Proteomes" id="UP001596270">
    <property type="component" value="Unassembled WGS sequence"/>
</dbReference>
<dbReference type="InterPro" id="IPR015889">
    <property type="entry name" value="Intradiol_dOase_core"/>
</dbReference>
<evidence type="ECO:0000313" key="3">
    <source>
        <dbReference type="EMBL" id="MFC6280180.1"/>
    </source>
</evidence>
<reference evidence="4" key="1">
    <citation type="journal article" date="2019" name="Int. J. Syst. Evol. Microbiol.">
        <title>The Global Catalogue of Microorganisms (GCM) 10K type strain sequencing project: providing services to taxonomists for standard genome sequencing and annotation.</title>
        <authorList>
            <consortium name="The Broad Institute Genomics Platform"/>
            <consortium name="The Broad Institute Genome Sequencing Center for Infectious Disease"/>
            <person name="Wu L."/>
            <person name="Ma J."/>
        </authorList>
    </citation>
    <scope>NUCLEOTIDE SEQUENCE [LARGE SCALE GENOMIC DNA]</scope>
    <source>
        <strain evidence="4">CCUG 39402</strain>
    </source>
</reference>
<gene>
    <name evidence="3" type="ORF">ACFQND_02915</name>
</gene>
<protein>
    <submittedName>
        <fullName evidence="3">Intradiol ring-cleavage dioxygenase</fullName>
    </submittedName>
</protein>
<dbReference type="InterPro" id="IPR000627">
    <property type="entry name" value="Intradiol_dOase_C"/>
</dbReference>
<dbReference type="Gene3D" id="2.60.130.10">
    <property type="entry name" value="Aromatic compound dioxygenase"/>
    <property type="match status" value="1"/>
</dbReference>
<dbReference type="Pfam" id="PF00775">
    <property type="entry name" value="Dioxygenase_C"/>
    <property type="match status" value="1"/>
</dbReference>
<proteinExistence type="predicted"/>
<feature type="region of interest" description="Disordered" evidence="1">
    <location>
        <begin position="239"/>
        <end position="266"/>
    </location>
</feature>
<dbReference type="PANTHER" id="PTHR34315:SF1">
    <property type="entry name" value="INTRADIOL RING-CLEAVAGE DIOXYGENASES DOMAIN-CONTAINING PROTEIN-RELATED"/>
    <property type="match status" value="1"/>
</dbReference>
<dbReference type="EMBL" id="JBHSRS010000005">
    <property type="protein sequence ID" value="MFC6280180.1"/>
    <property type="molecule type" value="Genomic_DNA"/>
</dbReference>
<dbReference type="CDD" id="cd03457">
    <property type="entry name" value="intradiol_dioxygenase_like"/>
    <property type="match status" value="1"/>
</dbReference>
<name>A0ABW1TSB0_9BURK</name>
<evidence type="ECO:0000256" key="1">
    <source>
        <dbReference type="SAM" id="MobiDB-lite"/>
    </source>
</evidence>
<organism evidence="3 4">
    <name type="scientific">Polaromonas aquatica</name>
    <dbReference type="NCBI Taxonomy" id="332657"/>
    <lineage>
        <taxon>Bacteria</taxon>
        <taxon>Pseudomonadati</taxon>
        <taxon>Pseudomonadota</taxon>
        <taxon>Betaproteobacteria</taxon>
        <taxon>Burkholderiales</taxon>
        <taxon>Comamonadaceae</taxon>
        <taxon>Polaromonas</taxon>
    </lineage>
</organism>
<feature type="domain" description="Intradiol ring-cleavage dioxygenases" evidence="2">
    <location>
        <begin position="58"/>
        <end position="177"/>
    </location>
</feature>
<keyword evidence="3" id="KW-0560">Oxidoreductase</keyword>
<accession>A0ABW1TSB0</accession>
<dbReference type="InterPro" id="IPR006311">
    <property type="entry name" value="TAT_signal"/>
</dbReference>
<evidence type="ECO:0000313" key="4">
    <source>
        <dbReference type="Proteomes" id="UP001596270"/>
    </source>
</evidence>
<sequence>MNSQDKPSSSHKKLNRRHWLAFGVASAGVTGFVTTGTNAATGKAGAAALPLTAQATEGPYYFDAGKVRADITEGLPGVPLDIRFAVMDSSGAPVPNARVDVWHCNAAGIYSGYAGQGDSRNISAVGVTFLRGTLTTGADGLVVFRSVYPGWYEGRTTHIHFKVFSGTRTLLTSQFFLPDALSEFLYTNLPGYKRQQVRDILNRNDGIALMTGSTVLGTVREEADRYVASLDLVVDPLASHTARRPPASSERLGPPPGSPGRDRPMTAAERLSALVPAASAQK</sequence>
<dbReference type="PANTHER" id="PTHR34315">
    <property type="match status" value="1"/>
</dbReference>
<keyword evidence="3" id="KW-0223">Dioxygenase</keyword>
<dbReference type="PROSITE" id="PS51318">
    <property type="entry name" value="TAT"/>
    <property type="match status" value="1"/>
</dbReference>
<keyword evidence="4" id="KW-1185">Reference proteome</keyword>
<dbReference type="RefSeq" id="WP_371434520.1">
    <property type="nucleotide sequence ID" value="NZ_JBHSRS010000005.1"/>
</dbReference>
<dbReference type="GO" id="GO:0051213">
    <property type="term" value="F:dioxygenase activity"/>
    <property type="evidence" value="ECO:0007669"/>
    <property type="project" value="UniProtKB-KW"/>
</dbReference>
<evidence type="ECO:0000259" key="2">
    <source>
        <dbReference type="Pfam" id="PF00775"/>
    </source>
</evidence>